<keyword evidence="12" id="KW-0812">Transmembrane</keyword>
<feature type="region of interest" description="Disordered" evidence="11">
    <location>
        <begin position="513"/>
        <end position="534"/>
    </location>
</feature>
<comment type="caution">
    <text evidence="13">The sequence shown here is derived from an EMBL/GenBank/DDBJ whole genome shotgun (WGS) entry which is preliminary data.</text>
</comment>
<sequence length="600" mass="65255">MTSLSVSIFENFLPHASILYIGLPFLVFITHLIPYLADPYCIRSNGISGPLLARVSDAWLGWVAVNGHRSEVVHELHKKYGTFVRLAPNHVSINHPSALQTIYAHGTGTLKSNFYDAFVSITRGLFNTRSRPEHTRKRKIVSHIFSQKSVLEFEPHIRLHVGELFAKWDGMYEEGLKGGRGEEGEGWVGRGGRVWFDCLPWYNYLAFDIIGDLAFGSPFGMISKGKDSAPVASNHKAAMSSYSTSTSAPTSSSSSTSTSAPKSSSTSTSTPTSTSTSTTMLPAVQILNDRGEFSASLGVLPPAWRPIVRRCVPWFAKGDVAVKRLAGLAIAAVSKRLTEQTDRVDLLSKLQEGKDDEGRPMGREELTAEAQTQLIAGSDTTSNSTCAITYYVARNPSVQSKLQAELDSALTDSDSDSDSPVAFYEEIKKLPYLEAVINESLRIHSTKRGRGAGGNGNGNGGGRGGGGKGGLTVLGKTFPEGTVLSVPTYSLHRDESVWGEDADVFRPERWLEGSEQGQGEGAEKEGAEKGGLGRGFNPFSYGPRACVGRNLANMELLIIVASLFRRYHFVLEDPDKELETREGFLRKPVGCRVGVKLREI</sequence>
<dbReference type="GO" id="GO:0020037">
    <property type="term" value="F:heme binding"/>
    <property type="evidence" value="ECO:0007669"/>
    <property type="project" value="InterPro"/>
</dbReference>
<accession>A0A286U783</accession>
<dbReference type="SUPFAM" id="SSF48264">
    <property type="entry name" value="Cytochrome P450"/>
    <property type="match status" value="1"/>
</dbReference>
<comment type="similarity">
    <text evidence="3 10">Belongs to the cytochrome P450 family.</text>
</comment>
<comment type="pathway">
    <text evidence="2">Secondary metabolite biosynthesis.</text>
</comment>
<dbReference type="Proteomes" id="UP000217199">
    <property type="component" value="Unassembled WGS sequence"/>
</dbReference>
<dbReference type="InterPro" id="IPR002401">
    <property type="entry name" value="Cyt_P450_E_grp-I"/>
</dbReference>
<reference evidence="13 14" key="1">
    <citation type="journal article" date="2017" name="Mol. Ecol.">
        <title>Comparative and population genomic landscape of Phellinus noxius: A hypervariable fungus causing root rot in trees.</title>
        <authorList>
            <person name="Chung C.L."/>
            <person name="Lee T.J."/>
            <person name="Akiba M."/>
            <person name="Lee H.H."/>
            <person name="Kuo T.H."/>
            <person name="Liu D."/>
            <person name="Ke H.M."/>
            <person name="Yokoi T."/>
            <person name="Roa M.B."/>
            <person name="Lu M.J."/>
            <person name="Chang Y.Y."/>
            <person name="Ann P.J."/>
            <person name="Tsai J.N."/>
            <person name="Chen C.Y."/>
            <person name="Tzean S.S."/>
            <person name="Ota Y."/>
            <person name="Hattori T."/>
            <person name="Sahashi N."/>
            <person name="Liou R.F."/>
            <person name="Kikuchi T."/>
            <person name="Tsai I.J."/>
        </authorList>
    </citation>
    <scope>NUCLEOTIDE SEQUENCE [LARGE SCALE GENOMIC DNA]</scope>
    <source>
        <strain evidence="13 14">FFPRI411160</strain>
    </source>
</reference>
<evidence type="ECO:0000256" key="1">
    <source>
        <dbReference type="ARBA" id="ARBA00001971"/>
    </source>
</evidence>
<dbReference type="OrthoDB" id="1470350at2759"/>
<feature type="binding site" description="axial binding residue" evidence="9">
    <location>
        <position position="546"/>
    </location>
    <ligand>
        <name>heme</name>
        <dbReference type="ChEBI" id="CHEBI:30413"/>
    </ligand>
    <ligandPart>
        <name>Fe</name>
        <dbReference type="ChEBI" id="CHEBI:18248"/>
    </ligandPart>
</feature>
<dbReference type="PANTHER" id="PTHR24305:SF29">
    <property type="entry name" value="BENZOATE-PARA-HYDROXYLASE"/>
    <property type="match status" value="1"/>
</dbReference>
<protein>
    <submittedName>
        <fullName evidence="13">Cytochrome P450 monooxygenase pc-bph</fullName>
    </submittedName>
</protein>
<evidence type="ECO:0000313" key="14">
    <source>
        <dbReference type="Proteomes" id="UP000217199"/>
    </source>
</evidence>
<feature type="region of interest" description="Disordered" evidence="11">
    <location>
        <begin position="242"/>
        <end position="278"/>
    </location>
</feature>
<dbReference type="GO" id="GO:0016705">
    <property type="term" value="F:oxidoreductase activity, acting on paired donors, with incorporation or reduction of molecular oxygen"/>
    <property type="evidence" value="ECO:0007669"/>
    <property type="project" value="InterPro"/>
</dbReference>
<keyword evidence="7 9" id="KW-0408">Iron</keyword>
<keyword evidence="12" id="KW-0472">Membrane</keyword>
<evidence type="ECO:0000256" key="3">
    <source>
        <dbReference type="ARBA" id="ARBA00010617"/>
    </source>
</evidence>
<dbReference type="InterPro" id="IPR017972">
    <property type="entry name" value="Cyt_P450_CS"/>
</dbReference>
<dbReference type="GO" id="GO:0004497">
    <property type="term" value="F:monooxygenase activity"/>
    <property type="evidence" value="ECO:0007669"/>
    <property type="project" value="UniProtKB-KW"/>
</dbReference>
<evidence type="ECO:0000256" key="4">
    <source>
        <dbReference type="ARBA" id="ARBA00022617"/>
    </source>
</evidence>
<keyword evidence="12" id="KW-1133">Transmembrane helix</keyword>
<evidence type="ECO:0000256" key="10">
    <source>
        <dbReference type="RuleBase" id="RU000461"/>
    </source>
</evidence>
<evidence type="ECO:0000256" key="12">
    <source>
        <dbReference type="SAM" id="Phobius"/>
    </source>
</evidence>
<dbReference type="GO" id="GO:0005506">
    <property type="term" value="F:iron ion binding"/>
    <property type="evidence" value="ECO:0007669"/>
    <property type="project" value="InterPro"/>
</dbReference>
<evidence type="ECO:0000256" key="6">
    <source>
        <dbReference type="ARBA" id="ARBA00023002"/>
    </source>
</evidence>
<dbReference type="InParanoid" id="A0A286U783"/>
<keyword evidence="8 10" id="KW-0503">Monooxygenase</keyword>
<evidence type="ECO:0000256" key="8">
    <source>
        <dbReference type="ARBA" id="ARBA00023033"/>
    </source>
</evidence>
<dbReference type="PRINTS" id="PR00385">
    <property type="entry name" value="P450"/>
</dbReference>
<feature type="compositionally biased region" description="Gly residues" evidence="11">
    <location>
        <begin position="451"/>
        <end position="469"/>
    </location>
</feature>
<dbReference type="PANTHER" id="PTHR24305">
    <property type="entry name" value="CYTOCHROME P450"/>
    <property type="match status" value="1"/>
</dbReference>
<dbReference type="InterPro" id="IPR001128">
    <property type="entry name" value="Cyt_P450"/>
</dbReference>
<dbReference type="AlphaFoldDB" id="A0A286U783"/>
<feature type="region of interest" description="Disordered" evidence="11">
    <location>
        <begin position="446"/>
        <end position="469"/>
    </location>
</feature>
<dbReference type="PRINTS" id="PR00463">
    <property type="entry name" value="EP450I"/>
</dbReference>
<dbReference type="Pfam" id="PF00067">
    <property type="entry name" value="p450"/>
    <property type="match status" value="3"/>
</dbReference>
<evidence type="ECO:0000256" key="5">
    <source>
        <dbReference type="ARBA" id="ARBA00022723"/>
    </source>
</evidence>
<evidence type="ECO:0000313" key="13">
    <source>
        <dbReference type="EMBL" id="PAV15384.1"/>
    </source>
</evidence>
<comment type="cofactor">
    <cofactor evidence="1 9">
        <name>heme</name>
        <dbReference type="ChEBI" id="CHEBI:30413"/>
    </cofactor>
</comment>
<keyword evidence="4 9" id="KW-0349">Heme</keyword>
<dbReference type="InterPro" id="IPR050121">
    <property type="entry name" value="Cytochrome_P450_monoxygenase"/>
</dbReference>
<dbReference type="CDD" id="cd11061">
    <property type="entry name" value="CYP67-like"/>
    <property type="match status" value="1"/>
</dbReference>
<evidence type="ECO:0000256" key="7">
    <source>
        <dbReference type="ARBA" id="ARBA00023004"/>
    </source>
</evidence>
<keyword evidence="6 10" id="KW-0560">Oxidoreductase</keyword>
<dbReference type="PROSITE" id="PS00086">
    <property type="entry name" value="CYTOCHROME_P450"/>
    <property type="match status" value="1"/>
</dbReference>
<name>A0A286U783_9AGAM</name>
<evidence type="ECO:0000256" key="11">
    <source>
        <dbReference type="SAM" id="MobiDB-lite"/>
    </source>
</evidence>
<keyword evidence="5 9" id="KW-0479">Metal-binding</keyword>
<organism evidence="13 14">
    <name type="scientific">Pyrrhoderma noxium</name>
    <dbReference type="NCBI Taxonomy" id="2282107"/>
    <lineage>
        <taxon>Eukaryota</taxon>
        <taxon>Fungi</taxon>
        <taxon>Dikarya</taxon>
        <taxon>Basidiomycota</taxon>
        <taxon>Agaricomycotina</taxon>
        <taxon>Agaricomycetes</taxon>
        <taxon>Hymenochaetales</taxon>
        <taxon>Hymenochaetaceae</taxon>
        <taxon>Pyrrhoderma</taxon>
    </lineage>
</organism>
<dbReference type="InterPro" id="IPR036396">
    <property type="entry name" value="Cyt_P450_sf"/>
</dbReference>
<dbReference type="STRING" id="2282107.A0A286U783"/>
<dbReference type="EMBL" id="NBII01000010">
    <property type="protein sequence ID" value="PAV15384.1"/>
    <property type="molecule type" value="Genomic_DNA"/>
</dbReference>
<gene>
    <name evidence="13" type="ORF">PNOK_0914700</name>
</gene>
<proteinExistence type="inferred from homology"/>
<dbReference type="Gene3D" id="1.10.630.10">
    <property type="entry name" value="Cytochrome P450"/>
    <property type="match status" value="1"/>
</dbReference>
<evidence type="ECO:0000256" key="2">
    <source>
        <dbReference type="ARBA" id="ARBA00005179"/>
    </source>
</evidence>
<keyword evidence="14" id="KW-1185">Reference proteome</keyword>
<feature type="transmembrane region" description="Helical" evidence="12">
    <location>
        <begin position="12"/>
        <end position="37"/>
    </location>
</feature>
<evidence type="ECO:0000256" key="9">
    <source>
        <dbReference type="PIRSR" id="PIRSR602401-1"/>
    </source>
</evidence>